<keyword evidence="2" id="KW-1185">Reference proteome</keyword>
<sequence>MILLSKNNNLFNDNIKLKDIFIGYANGESESTEKNFLDLFYINSNYDEIISNKNKFIISGRKGTGKTILAKYIEKNYATNGYLCTTRKISDFNLQSLIDLNETVLPKSELSAFWKWTILLEICKLILSGKPNPHNMKTVFYHNRLKRFYCNLYSDSIFTVNSYSKSSNNKLGGIVKIPTALNEINTSAEIAYNITKNFQKNKYYNLLNKLDCLLNKCLPNYDLILIYDDLDEFQRNMQDDFSYIDLLLSLIAVSNDINLRLINTNSSNSRILILLRDDILNMLHLYSANLNRLIVDSEVNLNWPKNNYKDPWDNPLMDMVLSKISVSVKDFSNMSKECIYRRLFPEKINHQEASDYLMDYSFGRPRDIINYLNIIKNTYPNAKYFGSQLFTSCKPTYSSKFLNELENELSIHNNPKVVQESLNLIRDLKYQTFDYATIKNFYNKNVANYPNITSIDNCLNFLYKFGVLGNTKNISRNIKKPKYKITWCYGDGGSSNPNFSEKFIVHYALRKNFGI</sequence>
<name>A0A6V8SMD5_9CLOT</name>
<organism evidence="1 2">
    <name type="scientific">Clostridium fungisolvens</name>
    <dbReference type="NCBI Taxonomy" id="1604897"/>
    <lineage>
        <taxon>Bacteria</taxon>
        <taxon>Bacillati</taxon>
        <taxon>Bacillota</taxon>
        <taxon>Clostridia</taxon>
        <taxon>Eubacteriales</taxon>
        <taxon>Clostridiaceae</taxon>
        <taxon>Clostridium</taxon>
    </lineage>
</organism>
<protein>
    <recommendedName>
        <fullName evidence="3">FunZ protein</fullName>
    </recommendedName>
</protein>
<dbReference type="Proteomes" id="UP000580568">
    <property type="component" value="Unassembled WGS sequence"/>
</dbReference>
<evidence type="ECO:0000313" key="1">
    <source>
        <dbReference type="EMBL" id="GFP78337.1"/>
    </source>
</evidence>
<dbReference type="InterPro" id="IPR059206">
    <property type="entry name" value="Sll1717-like"/>
</dbReference>
<comment type="caution">
    <text evidence="1">The sequence shown here is derived from an EMBL/GenBank/DDBJ whole genome shotgun (WGS) entry which is preliminary data.</text>
</comment>
<accession>A0A6V8SMD5</accession>
<dbReference type="SUPFAM" id="SSF52540">
    <property type="entry name" value="P-loop containing nucleoside triphosphate hydrolases"/>
    <property type="match status" value="1"/>
</dbReference>
<evidence type="ECO:0008006" key="3">
    <source>
        <dbReference type="Google" id="ProtNLM"/>
    </source>
</evidence>
<reference evidence="1 2" key="1">
    <citation type="submission" date="2020-07" db="EMBL/GenBank/DDBJ databases">
        <title>A new beta-1,3-glucan-decomposing anaerobic bacterium isolated from anoxic soil subjected to biological soil disinfestation.</title>
        <authorList>
            <person name="Ueki A."/>
            <person name="Tonouchi A."/>
        </authorList>
    </citation>
    <scope>NUCLEOTIDE SEQUENCE [LARGE SCALE GENOMIC DNA]</scope>
    <source>
        <strain evidence="1 2">TW1</strain>
    </source>
</reference>
<gene>
    <name evidence="1" type="ORF">bsdtw1_04557</name>
</gene>
<proteinExistence type="predicted"/>
<evidence type="ECO:0000313" key="2">
    <source>
        <dbReference type="Proteomes" id="UP000580568"/>
    </source>
</evidence>
<dbReference type="EMBL" id="BLZR01000001">
    <property type="protein sequence ID" value="GFP78337.1"/>
    <property type="molecule type" value="Genomic_DNA"/>
</dbReference>
<dbReference type="AlphaFoldDB" id="A0A6V8SMD5"/>
<dbReference type="NCBIfam" id="NF047389">
    <property type="entry name" value="ATPase_Sll1717"/>
    <property type="match status" value="1"/>
</dbReference>
<dbReference type="InterPro" id="IPR027417">
    <property type="entry name" value="P-loop_NTPase"/>
</dbReference>